<dbReference type="Proteomes" id="UP000036000">
    <property type="component" value="Chromosome"/>
</dbReference>
<dbReference type="InterPro" id="IPR001898">
    <property type="entry name" value="SLC13A/DASS"/>
</dbReference>
<evidence type="ECO:0000313" key="8">
    <source>
        <dbReference type="Proteomes" id="UP000036000"/>
    </source>
</evidence>
<reference evidence="7 8" key="1">
    <citation type="submission" date="2015-07" db="EMBL/GenBank/DDBJ databases">
        <title>Lactobacillus korensis/26-25/ whole genome sequencing.</title>
        <authorList>
            <person name="Kim M.K."/>
            <person name="Im W.-T."/>
            <person name="Srinivasan S."/>
            <person name="Lee J.-J."/>
        </authorList>
    </citation>
    <scope>NUCLEOTIDE SEQUENCE [LARGE SCALE GENOMIC DNA]</scope>
    <source>
        <strain evidence="7 8">26-25</strain>
    </source>
</reference>
<name>A0AAC8UTP3_9LACO</name>
<feature type="transmembrane region" description="Helical" evidence="6">
    <location>
        <begin position="273"/>
        <end position="291"/>
    </location>
</feature>
<keyword evidence="3 6" id="KW-0812">Transmembrane</keyword>
<gene>
    <name evidence="7" type="ORF">ABN16_01205</name>
</gene>
<evidence type="ECO:0000313" key="7">
    <source>
        <dbReference type="EMBL" id="AKP63746.1"/>
    </source>
</evidence>
<dbReference type="RefSeq" id="WP_048732270.1">
    <property type="nucleotide sequence ID" value="NZ_CP012033.1"/>
</dbReference>
<keyword evidence="5 6" id="KW-0472">Membrane</keyword>
<dbReference type="Pfam" id="PF00939">
    <property type="entry name" value="Na_sulph_symp"/>
    <property type="match status" value="1"/>
</dbReference>
<protein>
    <submittedName>
        <fullName evidence="7">2-oxoglutarate translocator</fullName>
    </submittedName>
</protein>
<accession>A0AAC8UTP3</accession>
<evidence type="ECO:0000256" key="2">
    <source>
        <dbReference type="ARBA" id="ARBA00007349"/>
    </source>
</evidence>
<feature type="transmembrane region" description="Helical" evidence="6">
    <location>
        <begin position="12"/>
        <end position="29"/>
    </location>
</feature>
<feature type="transmembrane region" description="Helical" evidence="6">
    <location>
        <begin position="59"/>
        <end position="77"/>
    </location>
</feature>
<dbReference type="KEGG" id="lko:ABN16_01205"/>
<feature type="transmembrane region" description="Helical" evidence="6">
    <location>
        <begin position="444"/>
        <end position="467"/>
    </location>
</feature>
<dbReference type="AlphaFoldDB" id="A0AAC8UTP3"/>
<feature type="transmembrane region" description="Helical" evidence="6">
    <location>
        <begin position="297"/>
        <end position="314"/>
    </location>
</feature>
<feature type="transmembrane region" description="Helical" evidence="6">
    <location>
        <begin position="360"/>
        <end position="380"/>
    </location>
</feature>
<dbReference type="EMBL" id="CP012033">
    <property type="protein sequence ID" value="AKP63746.1"/>
    <property type="molecule type" value="Genomic_DNA"/>
</dbReference>
<evidence type="ECO:0000256" key="1">
    <source>
        <dbReference type="ARBA" id="ARBA00004141"/>
    </source>
</evidence>
<feature type="transmembrane region" description="Helical" evidence="6">
    <location>
        <begin position="89"/>
        <end position="107"/>
    </location>
</feature>
<feature type="transmembrane region" description="Helical" evidence="6">
    <location>
        <begin position="217"/>
        <end position="240"/>
    </location>
</feature>
<comment type="similarity">
    <text evidence="2">Belongs to the SLC13A/DASS transporter (TC 2.A.47) family. DIT1 subfamily.</text>
</comment>
<dbReference type="PIRSF" id="PIRSF002457">
    <property type="entry name" value="DASS"/>
    <property type="match status" value="1"/>
</dbReference>
<evidence type="ECO:0000256" key="5">
    <source>
        <dbReference type="ARBA" id="ARBA00023136"/>
    </source>
</evidence>
<evidence type="ECO:0000256" key="6">
    <source>
        <dbReference type="SAM" id="Phobius"/>
    </source>
</evidence>
<evidence type="ECO:0000256" key="4">
    <source>
        <dbReference type="ARBA" id="ARBA00022989"/>
    </source>
</evidence>
<dbReference type="InterPro" id="IPR030676">
    <property type="entry name" value="CitT-rel"/>
</dbReference>
<dbReference type="GO" id="GO:0016020">
    <property type="term" value="C:membrane"/>
    <property type="evidence" value="ECO:0007669"/>
    <property type="project" value="UniProtKB-SubCell"/>
</dbReference>
<proteinExistence type="inferred from homology"/>
<feature type="transmembrane region" description="Helical" evidence="6">
    <location>
        <begin position="184"/>
        <end position="205"/>
    </location>
</feature>
<feature type="transmembrane region" description="Helical" evidence="6">
    <location>
        <begin position="35"/>
        <end position="52"/>
    </location>
</feature>
<dbReference type="NCBIfam" id="TIGR00785">
    <property type="entry name" value="dass"/>
    <property type="match status" value="1"/>
</dbReference>
<organism evidence="7 8">
    <name type="scientific">Levilactobacillus koreensis</name>
    <dbReference type="NCBI Taxonomy" id="637971"/>
    <lineage>
        <taxon>Bacteria</taxon>
        <taxon>Bacillati</taxon>
        <taxon>Bacillota</taxon>
        <taxon>Bacilli</taxon>
        <taxon>Lactobacillales</taxon>
        <taxon>Lactobacillaceae</taxon>
        <taxon>Levilactobacillus</taxon>
    </lineage>
</organism>
<dbReference type="PANTHER" id="PTHR42826">
    <property type="entry name" value="DICARBOXYLATE TRANSPORTER 2.1, CHLOROPLASTIC"/>
    <property type="match status" value="1"/>
</dbReference>
<keyword evidence="4 6" id="KW-1133">Transmembrane helix</keyword>
<comment type="subcellular location">
    <subcellularLocation>
        <location evidence="1">Membrane</location>
        <topology evidence="1">Multi-pass membrane protein</topology>
    </subcellularLocation>
</comment>
<sequence length="473" mass="51048">MESLANIKYRKFFWPLLVGLVIWLAVPFKPASVSLAAWHILAIFVATIIGCITQPLPIAGVALVGFTTTVLLGVVPMDTAVEGFGNKTVWLIVMAYCLSRGFIKTGFGRRVALIFVRLFGKKTLGLAYSLMGVDLLTAAATPSNTARAGGIVYPIIDSLASTFGSTPKDGTERKIGSFLTFTEFQANVITSGMFMTAMAPNLLAVSLAKADHVTLTWMGWFLAGIVPGAISLVVVPFLIYKMYPPEIKDTPNAKPWAEAELAKMGPMSRAEKIMCAVFALALVLWIASSFIGMDAALVAFLAVAILVICGVLTVDDILNEKGAWSTLIWFSILIFMATELNKLGFIPWLSKTLGGSLHGINWVFVLAILLLFYFYSHYLFASGTAHVSAMYAALLGVAISAGVPPTLAAMLLATCGALFSSTTHYASGPATILFGTGYVKQNDWWRMNAILGVFYIVVWFGIGSLWLKVIGMW</sequence>
<feature type="transmembrane region" description="Helical" evidence="6">
    <location>
        <begin position="326"/>
        <end position="348"/>
    </location>
</feature>
<feature type="transmembrane region" description="Helical" evidence="6">
    <location>
        <begin position="392"/>
        <end position="419"/>
    </location>
</feature>
<dbReference type="GO" id="GO:0022857">
    <property type="term" value="F:transmembrane transporter activity"/>
    <property type="evidence" value="ECO:0007669"/>
    <property type="project" value="InterPro"/>
</dbReference>
<keyword evidence="8" id="KW-1185">Reference proteome</keyword>
<evidence type="ECO:0000256" key="3">
    <source>
        <dbReference type="ARBA" id="ARBA00022692"/>
    </source>
</evidence>